<dbReference type="EMBL" id="CAJNDS010000302">
    <property type="protein sequence ID" value="CAE7041245.1"/>
    <property type="molecule type" value="Genomic_DNA"/>
</dbReference>
<keyword evidence="1" id="KW-0175">Coiled coil</keyword>
<gene>
    <name evidence="3" type="ORF">SNAT2548_LOCUS4861</name>
</gene>
<proteinExistence type="predicted"/>
<sequence>MPWACVRCGEGTYRRDKLCQASRGTRRGFNNKKIPATRVKTKRRLEPKETIWGHEQPNSKDDKAKTKKTEPTNVNQDEAAETEKDPAEQDHAQNEGANVSHVLSNFNSVLAFAFFSLRTSIVVFSSGPSEVCYVDVEEHPWVQEVLRTFRQLRQEYQGNLVQMQEQEDTIQALERDSLAGMFVS</sequence>
<feature type="compositionally biased region" description="Basic and acidic residues" evidence="2">
    <location>
        <begin position="44"/>
        <end position="70"/>
    </location>
</feature>
<name>A0A812IJ37_9DINO</name>
<comment type="caution">
    <text evidence="3">The sequence shown here is derived from an EMBL/GenBank/DDBJ whole genome shotgun (WGS) entry which is preliminary data.</text>
</comment>
<dbReference type="AlphaFoldDB" id="A0A812IJ37"/>
<keyword evidence="4" id="KW-1185">Reference proteome</keyword>
<reference evidence="3" key="1">
    <citation type="submission" date="2021-02" db="EMBL/GenBank/DDBJ databases">
        <authorList>
            <person name="Dougan E. K."/>
            <person name="Rhodes N."/>
            <person name="Thang M."/>
            <person name="Chan C."/>
        </authorList>
    </citation>
    <scope>NUCLEOTIDE SEQUENCE</scope>
</reference>
<accession>A0A812IJ37</accession>
<feature type="region of interest" description="Disordered" evidence="2">
    <location>
        <begin position="20"/>
        <end position="93"/>
    </location>
</feature>
<evidence type="ECO:0000256" key="1">
    <source>
        <dbReference type="SAM" id="Coils"/>
    </source>
</evidence>
<feature type="coiled-coil region" evidence="1">
    <location>
        <begin position="146"/>
        <end position="176"/>
    </location>
</feature>
<evidence type="ECO:0000313" key="4">
    <source>
        <dbReference type="Proteomes" id="UP000604046"/>
    </source>
</evidence>
<organism evidence="3 4">
    <name type="scientific">Symbiodinium natans</name>
    <dbReference type="NCBI Taxonomy" id="878477"/>
    <lineage>
        <taxon>Eukaryota</taxon>
        <taxon>Sar</taxon>
        <taxon>Alveolata</taxon>
        <taxon>Dinophyceae</taxon>
        <taxon>Suessiales</taxon>
        <taxon>Symbiodiniaceae</taxon>
        <taxon>Symbiodinium</taxon>
    </lineage>
</organism>
<protein>
    <submittedName>
        <fullName evidence="3">Uncharacterized protein</fullName>
    </submittedName>
</protein>
<evidence type="ECO:0000313" key="3">
    <source>
        <dbReference type="EMBL" id="CAE7041245.1"/>
    </source>
</evidence>
<feature type="compositionally biased region" description="Basic and acidic residues" evidence="2">
    <location>
        <begin position="81"/>
        <end position="93"/>
    </location>
</feature>
<dbReference type="Proteomes" id="UP000604046">
    <property type="component" value="Unassembled WGS sequence"/>
</dbReference>
<evidence type="ECO:0000256" key="2">
    <source>
        <dbReference type="SAM" id="MobiDB-lite"/>
    </source>
</evidence>